<gene>
    <name evidence="2" type="ORF">EG68_02625</name>
</gene>
<accession>A0A8S9Z053</accession>
<evidence type="ECO:0000313" key="3">
    <source>
        <dbReference type="Proteomes" id="UP000822476"/>
    </source>
</evidence>
<organism evidence="2 3">
    <name type="scientific">Paragonimus skrjabini miyazakii</name>
    <dbReference type="NCBI Taxonomy" id="59628"/>
    <lineage>
        <taxon>Eukaryota</taxon>
        <taxon>Metazoa</taxon>
        <taxon>Spiralia</taxon>
        <taxon>Lophotrochozoa</taxon>
        <taxon>Platyhelminthes</taxon>
        <taxon>Trematoda</taxon>
        <taxon>Digenea</taxon>
        <taxon>Plagiorchiida</taxon>
        <taxon>Troglotremata</taxon>
        <taxon>Troglotrematidae</taxon>
        <taxon>Paragonimus</taxon>
    </lineage>
</organism>
<dbReference type="OrthoDB" id="10053647at2759"/>
<name>A0A8S9Z053_9TREM</name>
<evidence type="ECO:0000313" key="2">
    <source>
        <dbReference type="EMBL" id="KAF7260262.1"/>
    </source>
</evidence>
<sequence>MLVRLQKYHFEIGYSPGKNTVLADTLSRASLATKEDNRTGYEQVHLTLAESHSRLPRKRQTFADDEEMEKLEEQIRNDWPDNARQTHKENSKWLSP</sequence>
<comment type="caution">
    <text evidence="2">The sequence shown here is derived from an EMBL/GenBank/DDBJ whole genome shotgun (WGS) entry which is preliminary data.</text>
</comment>
<feature type="compositionally biased region" description="Basic and acidic residues" evidence="1">
    <location>
        <begin position="71"/>
        <end position="96"/>
    </location>
</feature>
<dbReference type="Proteomes" id="UP000822476">
    <property type="component" value="Unassembled WGS sequence"/>
</dbReference>
<protein>
    <submittedName>
        <fullName evidence="2">Uncharacterized protein</fullName>
    </submittedName>
</protein>
<reference evidence="2" key="1">
    <citation type="submission" date="2019-07" db="EMBL/GenBank/DDBJ databases">
        <title>Annotation for the trematode Paragonimus miyazaki's.</title>
        <authorList>
            <person name="Choi Y.-J."/>
        </authorList>
    </citation>
    <scope>NUCLEOTIDE SEQUENCE</scope>
    <source>
        <strain evidence="2">Japan</strain>
    </source>
</reference>
<proteinExistence type="predicted"/>
<dbReference type="AlphaFoldDB" id="A0A8S9Z053"/>
<feature type="region of interest" description="Disordered" evidence="1">
    <location>
        <begin position="60"/>
        <end position="96"/>
    </location>
</feature>
<keyword evidence="3" id="KW-1185">Reference proteome</keyword>
<evidence type="ECO:0000256" key="1">
    <source>
        <dbReference type="SAM" id="MobiDB-lite"/>
    </source>
</evidence>
<dbReference type="EMBL" id="JTDE01000824">
    <property type="protein sequence ID" value="KAF7260262.1"/>
    <property type="molecule type" value="Genomic_DNA"/>
</dbReference>